<dbReference type="SUPFAM" id="SSF47384">
    <property type="entry name" value="Homodimeric domain of signal transducing histidine kinase"/>
    <property type="match status" value="1"/>
</dbReference>
<gene>
    <name evidence="32" type="primary">bvgS_1</name>
    <name evidence="32" type="ORF">SAMEA1982600_00217</name>
</gene>
<evidence type="ECO:0000256" key="13">
    <source>
        <dbReference type="ARBA" id="ARBA00022989"/>
    </source>
</evidence>
<feature type="modified residue" description="Phosphohistidine" evidence="23">
    <location>
        <position position="842"/>
    </location>
</feature>
<keyword evidence="10" id="KW-0547">Nucleotide-binding</keyword>
<sequence length="988" mass="106691">MGHTHSLFIDSTSSDVMYLHGAHNPGLVLLSIIVAILTSGMALQTAHIARIADSARYRNLAIGTGAVALGGGIWTMHFIGMLAFQLPTMVKYSATITLLSSLPGFAAAALALRILSRPDVSLPRLIGAGVLVGLGIGAMHYSGMAAMQMPAELRYEPRMFLASIVVSVVLATLALWIRFGLHRTRLGPVQRLGLGGIVMGVSIAGMHYTGMAAARFIGEPGMAHADIALDPVFVSLALSTFTLTVAVLVTAANGLIRYRQLFRQLSENESRLHAIVDTVVDAVVTIDSRGIIRAFNRSATRIFGWEAHEAIGQNVRMLMPEPDRSLHNDYIDNYRNTGEPRIIGSGREVTGQRKDGTLVPIRLAVGQVELKGEPLFVGIMTDITSRHALEASLRDAAEQARQAAEAKSAFLANMSHEIRTPMNAIIGFTELLLKSDLTALQRSHLSTVRQSSRSLLGLLNDILDTTKLEKNSLELEHIDFSLKDLAGHIEASLSLSANSKGLMLQTDYPSGMPQYFKGDPLRIQQVLTNLIGNAIKFTEQGYVEVMFRLDGERVHIQVRDSGIGMSTQQMDTIFAPFSQADASISRRFGGSGLGTTIARQLVELMGGTIDVQSTLGVGSVFHVHLPLALGNKPGAPAPEVGAASLPRLHVLVADDVPQNVELLALTLEERGHQIMVAKDGDEAIALFMAHSFDLVLMDMHMPRTDGLQATRRIRQHEQASGLPATPVIALTASVMESDRRAARDAGMSGFATKPLDTPRLMHEIARVLGHNSTVSYGSRQAAGKVDSHRTLIDWTSGIALWGNKGRLAQALQTFLAEATLRHPLPAEDVAEIDWDATLFSLHGLRGAAGNLALPQVTELAGGLEERIKRGSRDDIRPQLAELRQLLANAAEELRQFNAATPAPAPVPAAPVLPAENLQPHLRELLDGLDRSELPATALDVVSQHLRALGRKDLHDELHEAIDAFDFHHARLLLLQWQSGAPADTGIAP</sequence>
<feature type="domain" description="Response regulatory" evidence="27">
    <location>
        <begin position="649"/>
        <end position="768"/>
    </location>
</feature>
<dbReference type="FunFam" id="1.10.287.130:FF:000002">
    <property type="entry name" value="Two-component osmosensing histidine kinase"/>
    <property type="match status" value="1"/>
</dbReference>
<dbReference type="PANTHER" id="PTHR43047">
    <property type="entry name" value="TWO-COMPONENT HISTIDINE PROTEIN KINASE"/>
    <property type="match status" value="1"/>
</dbReference>
<evidence type="ECO:0000256" key="12">
    <source>
        <dbReference type="ARBA" id="ARBA00022840"/>
    </source>
</evidence>
<dbReference type="InterPro" id="IPR036890">
    <property type="entry name" value="HATPase_C_sf"/>
</dbReference>
<comment type="function">
    <text evidence="17">Member of the two-component regulatory system BvgS/BvgA. Phosphorylates BvgA via a four-step phosphorelay in response to environmental signals.</text>
</comment>
<dbReference type="Proteomes" id="UP000077037">
    <property type="component" value="Unassembled WGS sequence"/>
</dbReference>
<dbReference type="SUPFAM" id="SSF55785">
    <property type="entry name" value="PYP-like sensor domain (PAS domain)"/>
    <property type="match status" value="1"/>
</dbReference>
<organism evidence="32 33">
    <name type="scientific">Bordetella ansorpii</name>
    <dbReference type="NCBI Taxonomy" id="288768"/>
    <lineage>
        <taxon>Bacteria</taxon>
        <taxon>Pseudomonadati</taxon>
        <taxon>Pseudomonadota</taxon>
        <taxon>Betaproteobacteria</taxon>
        <taxon>Burkholderiales</taxon>
        <taxon>Alcaligenaceae</taxon>
        <taxon>Bordetella</taxon>
    </lineage>
</organism>
<dbReference type="Pfam" id="PF00512">
    <property type="entry name" value="HisKA"/>
    <property type="match status" value="1"/>
</dbReference>
<evidence type="ECO:0000256" key="14">
    <source>
        <dbReference type="ARBA" id="ARBA00023012"/>
    </source>
</evidence>
<evidence type="ECO:0000256" key="1">
    <source>
        <dbReference type="ARBA" id="ARBA00000085"/>
    </source>
</evidence>
<feature type="transmembrane region" description="Helical" evidence="25">
    <location>
        <begin position="233"/>
        <end position="256"/>
    </location>
</feature>
<proteinExistence type="predicted"/>
<dbReference type="Gene3D" id="3.30.565.10">
    <property type="entry name" value="Histidine kinase-like ATPase, C-terminal domain"/>
    <property type="match status" value="1"/>
</dbReference>
<feature type="transmembrane region" description="Helical" evidence="25">
    <location>
        <begin position="159"/>
        <end position="180"/>
    </location>
</feature>
<evidence type="ECO:0000256" key="15">
    <source>
        <dbReference type="ARBA" id="ARBA00023026"/>
    </source>
</evidence>
<reference evidence="32 33" key="1">
    <citation type="submission" date="2016-03" db="EMBL/GenBank/DDBJ databases">
        <authorList>
            <consortium name="Pathogen Informatics"/>
        </authorList>
    </citation>
    <scope>NUCLEOTIDE SEQUENCE [LARGE SCALE GENOMIC DNA]</scope>
    <source>
        <strain evidence="32 33">NCTC13364</strain>
    </source>
</reference>
<dbReference type="CDD" id="cd00130">
    <property type="entry name" value="PAS"/>
    <property type="match status" value="1"/>
</dbReference>
<evidence type="ECO:0000256" key="9">
    <source>
        <dbReference type="ARBA" id="ARBA00022729"/>
    </source>
</evidence>
<feature type="domain" description="PAS" evidence="28">
    <location>
        <begin position="268"/>
        <end position="338"/>
    </location>
</feature>
<feature type="transmembrane region" description="Helical" evidence="25">
    <location>
        <begin position="27"/>
        <end position="48"/>
    </location>
</feature>
<dbReference type="SMART" id="SM00448">
    <property type="entry name" value="REC"/>
    <property type="match status" value="1"/>
</dbReference>
<evidence type="ECO:0000256" key="2">
    <source>
        <dbReference type="ARBA" id="ARBA00004429"/>
    </source>
</evidence>
<keyword evidence="8 25" id="KW-0812">Transmembrane</keyword>
<evidence type="ECO:0000256" key="20">
    <source>
        <dbReference type="ARBA" id="ARBA00068150"/>
    </source>
</evidence>
<keyword evidence="12" id="KW-0067">ATP-binding</keyword>
<dbReference type="RefSeq" id="WP_082887011.1">
    <property type="nucleotide sequence ID" value="NZ_FKBS01000002.1"/>
</dbReference>
<dbReference type="FunFam" id="3.30.565.10:FF:000010">
    <property type="entry name" value="Sensor histidine kinase RcsC"/>
    <property type="match status" value="1"/>
</dbReference>
<evidence type="ECO:0000259" key="28">
    <source>
        <dbReference type="PROSITE" id="PS50112"/>
    </source>
</evidence>
<dbReference type="Pfam" id="PF02518">
    <property type="entry name" value="HATPase_c"/>
    <property type="match status" value="1"/>
</dbReference>
<evidence type="ECO:0000313" key="32">
    <source>
        <dbReference type="EMBL" id="CZZ95630.1"/>
    </source>
</evidence>
<dbReference type="CDD" id="cd00082">
    <property type="entry name" value="HisKA"/>
    <property type="match status" value="1"/>
</dbReference>
<comment type="function">
    <text evidence="18">Putative oxygen sensor; modulates the activity of FixJ, a transcriptional activator of nitrogen fixation fixK gene. FixL probably acts as a kinase that phosphorylates FixJ.</text>
</comment>
<dbReference type="NCBIfam" id="TIGR00229">
    <property type="entry name" value="sensory_box"/>
    <property type="match status" value="1"/>
</dbReference>
<feature type="domain" description="MHYT" evidence="31">
    <location>
        <begin position="23"/>
        <end position="217"/>
    </location>
</feature>
<dbReference type="PROSITE" id="PS50109">
    <property type="entry name" value="HIS_KIN"/>
    <property type="match status" value="1"/>
</dbReference>
<dbReference type="SUPFAM" id="SSF52172">
    <property type="entry name" value="CheY-like"/>
    <property type="match status" value="1"/>
</dbReference>
<dbReference type="InterPro" id="IPR036641">
    <property type="entry name" value="HPT_dom_sf"/>
</dbReference>
<keyword evidence="11" id="KW-0418">Kinase</keyword>
<evidence type="ECO:0000259" key="27">
    <source>
        <dbReference type="PROSITE" id="PS50110"/>
    </source>
</evidence>
<comment type="subunit">
    <text evidence="19">At low DSF concentrations, interacts with RpfF.</text>
</comment>
<dbReference type="GO" id="GO:0000155">
    <property type="term" value="F:phosphorelay sensor kinase activity"/>
    <property type="evidence" value="ECO:0007669"/>
    <property type="project" value="InterPro"/>
</dbReference>
<evidence type="ECO:0000313" key="33">
    <source>
        <dbReference type="Proteomes" id="UP000077037"/>
    </source>
</evidence>
<dbReference type="FunFam" id="3.30.450.20:FF:000060">
    <property type="entry name" value="Sensor protein FixL"/>
    <property type="match status" value="1"/>
</dbReference>
<evidence type="ECO:0000259" key="29">
    <source>
        <dbReference type="PROSITE" id="PS50113"/>
    </source>
</evidence>
<evidence type="ECO:0000256" key="21">
    <source>
        <dbReference type="ARBA" id="ARBA00070152"/>
    </source>
</evidence>
<evidence type="ECO:0000256" key="23">
    <source>
        <dbReference type="PROSITE-ProRule" id="PRU00110"/>
    </source>
</evidence>
<keyword evidence="14" id="KW-0902">Two-component regulatory system</keyword>
<dbReference type="SMART" id="SM00388">
    <property type="entry name" value="HisKA"/>
    <property type="match status" value="1"/>
</dbReference>
<feature type="domain" description="PAC" evidence="29">
    <location>
        <begin position="345"/>
        <end position="395"/>
    </location>
</feature>
<dbReference type="EMBL" id="FKBS01000002">
    <property type="protein sequence ID" value="CZZ95630.1"/>
    <property type="molecule type" value="Genomic_DNA"/>
</dbReference>
<dbReference type="GO" id="GO:0005886">
    <property type="term" value="C:plasma membrane"/>
    <property type="evidence" value="ECO:0007669"/>
    <property type="project" value="UniProtKB-SubCell"/>
</dbReference>
<dbReference type="InterPro" id="IPR036097">
    <property type="entry name" value="HisK_dim/P_sf"/>
</dbReference>
<evidence type="ECO:0000259" key="31">
    <source>
        <dbReference type="PROSITE" id="PS50924"/>
    </source>
</evidence>
<accession>A0A146B0H6</accession>
<dbReference type="InterPro" id="IPR035965">
    <property type="entry name" value="PAS-like_dom_sf"/>
</dbReference>
<dbReference type="Pfam" id="PF00989">
    <property type="entry name" value="PAS"/>
    <property type="match status" value="1"/>
</dbReference>
<feature type="domain" description="HPt" evidence="30">
    <location>
        <begin position="803"/>
        <end position="900"/>
    </location>
</feature>
<dbReference type="EC" id="2.7.13.3" evidence="3"/>
<dbReference type="InterPro" id="IPR008207">
    <property type="entry name" value="Sig_transdc_His_kin_Hpt_dom"/>
</dbReference>
<dbReference type="PROSITE" id="PS50924">
    <property type="entry name" value="MHYT"/>
    <property type="match status" value="1"/>
</dbReference>
<dbReference type="InterPro" id="IPR004358">
    <property type="entry name" value="Sig_transdc_His_kin-like_C"/>
</dbReference>
<dbReference type="Gene3D" id="1.20.120.160">
    <property type="entry name" value="HPT domain"/>
    <property type="match status" value="1"/>
</dbReference>
<evidence type="ECO:0000256" key="11">
    <source>
        <dbReference type="ARBA" id="ARBA00022777"/>
    </source>
</evidence>
<dbReference type="InterPro" id="IPR011006">
    <property type="entry name" value="CheY-like_superfamily"/>
</dbReference>
<dbReference type="SUPFAM" id="SSF47226">
    <property type="entry name" value="Histidine-containing phosphotransfer domain, HPT domain"/>
    <property type="match status" value="1"/>
</dbReference>
<feature type="transmembrane region" description="Helical" evidence="25">
    <location>
        <begin position="125"/>
        <end position="147"/>
    </location>
</feature>
<dbReference type="InterPro" id="IPR005330">
    <property type="entry name" value="MHYT_dom"/>
</dbReference>
<evidence type="ECO:0000256" key="7">
    <source>
        <dbReference type="ARBA" id="ARBA00022679"/>
    </source>
</evidence>
<dbReference type="Pfam" id="PF00072">
    <property type="entry name" value="Response_reg"/>
    <property type="match status" value="1"/>
</dbReference>
<dbReference type="PROSITE" id="PS50113">
    <property type="entry name" value="PAC"/>
    <property type="match status" value="1"/>
</dbReference>
<dbReference type="Gene3D" id="1.10.287.130">
    <property type="match status" value="1"/>
</dbReference>
<evidence type="ECO:0000259" key="30">
    <source>
        <dbReference type="PROSITE" id="PS50894"/>
    </source>
</evidence>
<dbReference type="GO" id="GO:0005524">
    <property type="term" value="F:ATP binding"/>
    <property type="evidence" value="ECO:0007669"/>
    <property type="project" value="UniProtKB-KW"/>
</dbReference>
<feature type="modified residue" description="4-aspartylphosphate" evidence="24">
    <location>
        <position position="698"/>
    </location>
</feature>
<dbReference type="InterPro" id="IPR003661">
    <property type="entry name" value="HisK_dim/P_dom"/>
</dbReference>
<evidence type="ECO:0000256" key="3">
    <source>
        <dbReference type="ARBA" id="ARBA00012438"/>
    </source>
</evidence>
<name>A0A146B0H6_9BORD</name>
<protein>
    <recommendedName>
        <fullName evidence="22">Sensor protein FixL</fullName>
        <ecNumber evidence="3">2.7.13.3</ecNumber>
    </recommendedName>
    <alternativeName>
        <fullName evidence="20">Sensory/regulatory protein RpfC</fullName>
    </alternativeName>
    <alternativeName>
        <fullName evidence="21">Virulence sensor protein BvgS</fullName>
    </alternativeName>
</protein>
<keyword evidence="9" id="KW-0732">Signal</keyword>
<evidence type="ECO:0000256" key="6">
    <source>
        <dbReference type="ARBA" id="ARBA00022553"/>
    </source>
</evidence>
<keyword evidence="13 25" id="KW-1133">Transmembrane helix</keyword>
<dbReference type="PRINTS" id="PR00344">
    <property type="entry name" value="BCTRLSENSOR"/>
</dbReference>
<dbReference type="InterPro" id="IPR003594">
    <property type="entry name" value="HATPase_dom"/>
</dbReference>
<dbReference type="CDD" id="cd17546">
    <property type="entry name" value="REC_hyHK_CKI1_RcsC-like"/>
    <property type="match status" value="1"/>
</dbReference>
<keyword evidence="15" id="KW-0843">Virulence</keyword>
<keyword evidence="7 32" id="KW-0808">Transferase</keyword>
<evidence type="ECO:0000256" key="16">
    <source>
        <dbReference type="ARBA" id="ARBA00023136"/>
    </source>
</evidence>
<dbReference type="CDD" id="cd16922">
    <property type="entry name" value="HATPase_EvgS-ArcB-TorS-like"/>
    <property type="match status" value="1"/>
</dbReference>
<evidence type="ECO:0000256" key="4">
    <source>
        <dbReference type="ARBA" id="ARBA00022475"/>
    </source>
</evidence>
<comment type="subcellular location">
    <subcellularLocation>
        <location evidence="2">Cell inner membrane</location>
        <topology evidence="2">Multi-pass membrane protein</topology>
    </subcellularLocation>
</comment>
<dbReference type="InterPro" id="IPR000014">
    <property type="entry name" value="PAS"/>
</dbReference>
<keyword evidence="5" id="KW-0997">Cell inner membrane</keyword>
<evidence type="ECO:0000256" key="19">
    <source>
        <dbReference type="ARBA" id="ARBA00064003"/>
    </source>
</evidence>
<keyword evidence="16 25" id="KW-0472">Membrane</keyword>
<evidence type="ECO:0000256" key="25">
    <source>
        <dbReference type="PROSITE-ProRule" id="PRU00244"/>
    </source>
</evidence>
<evidence type="ECO:0000256" key="24">
    <source>
        <dbReference type="PROSITE-ProRule" id="PRU00169"/>
    </source>
</evidence>
<keyword evidence="4" id="KW-1003">Cell membrane</keyword>
<dbReference type="Pfam" id="PF01627">
    <property type="entry name" value="Hpt"/>
    <property type="match status" value="1"/>
</dbReference>
<dbReference type="PROSITE" id="PS50894">
    <property type="entry name" value="HPT"/>
    <property type="match status" value="1"/>
</dbReference>
<dbReference type="InterPro" id="IPR005467">
    <property type="entry name" value="His_kinase_dom"/>
</dbReference>
<evidence type="ECO:0000256" key="5">
    <source>
        <dbReference type="ARBA" id="ARBA00022519"/>
    </source>
</evidence>
<evidence type="ECO:0000259" key="26">
    <source>
        <dbReference type="PROSITE" id="PS50109"/>
    </source>
</evidence>
<dbReference type="PROSITE" id="PS50112">
    <property type="entry name" value="PAS"/>
    <property type="match status" value="1"/>
</dbReference>
<dbReference type="InterPro" id="IPR000700">
    <property type="entry name" value="PAS-assoc_C"/>
</dbReference>
<feature type="domain" description="Histidine kinase" evidence="26">
    <location>
        <begin position="413"/>
        <end position="629"/>
    </location>
</feature>
<evidence type="ECO:0000256" key="10">
    <source>
        <dbReference type="ARBA" id="ARBA00022741"/>
    </source>
</evidence>
<evidence type="ECO:0000256" key="8">
    <source>
        <dbReference type="ARBA" id="ARBA00022692"/>
    </source>
</evidence>
<dbReference type="Gene3D" id="3.40.50.2300">
    <property type="match status" value="1"/>
</dbReference>
<dbReference type="Gene3D" id="3.30.450.20">
    <property type="entry name" value="PAS domain"/>
    <property type="match status" value="1"/>
</dbReference>
<dbReference type="SMART" id="SM00091">
    <property type="entry name" value="PAS"/>
    <property type="match status" value="1"/>
</dbReference>
<dbReference type="PROSITE" id="PS50110">
    <property type="entry name" value="RESPONSE_REGULATORY"/>
    <property type="match status" value="1"/>
</dbReference>
<evidence type="ECO:0000256" key="17">
    <source>
        <dbReference type="ARBA" id="ARBA00058004"/>
    </source>
</evidence>
<feature type="transmembrane region" description="Helical" evidence="25">
    <location>
        <begin position="92"/>
        <end position="113"/>
    </location>
</feature>
<evidence type="ECO:0000256" key="22">
    <source>
        <dbReference type="ARBA" id="ARBA00070616"/>
    </source>
</evidence>
<dbReference type="AlphaFoldDB" id="A0A146B0H6"/>
<dbReference type="InterPro" id="IPR013767">
    <property type="entry name" value="PAS_fold"/>
</dbReference>
<comment type="catalytic activity">
    <reaction evidence="1">
        <text>ATP + protein L-histidine = ADP + protein N-phospho-L-histidine.</text>
        <dbReference type="EC" id="2.7.13.3"/>
    </reaction>
</comment>
<dbReference type="InterPro" id="IPR001789">
    <property type="entry name" value="Sig_transdc_resp-reg_receiver"/>
</dbReference>
<dbReference type="SUPFAM" id="SSF55874">
    <property type="entry name" value="ATPase domain of HSP90 chaperone/DNA topoisomerase II/histidine kinase"/>
    <property type="match status" value="1"/>
</dbReference>
<evidence type="ECO:0000256" key="18">
    <source>
        <dbReference type="ARBA" id="ARBA00059827"/>
    </source>
</evidence>
<dbReference type="Pfam" id="PF03707">
    <property type="entry name" value="MHYT"/>
    <property type="match status" value="3"/>
</dbReference>
<dbReference type="SMART" id="SM00387">
    <property type="entry name" value="HATPase_c"/>
    <property type="match status" value="1"/>
</dbReference>
<dbReference type="PANTHER" id="PTHR43047:SF64">
    <property type="entry name" value="HISTIDINE KINASE CONTAINING CHEY-HOMOLOGOUS RECEIVER DOMAIN AND PAS DOMAIN-RELATED"/>
    <property type="match status" value="1"/>
</dbReference>
<feature type="transmembrane region" description="Helical" evidence="25">
    <location>
        <begin position="60"/>
        <end position="86"/>
    </location>
</feature>
<keyword evidence="6 24" id="KW-0597">Phosphoprotein</keyword>
<dbReference type="GO" id="GO:0006355">
    <property type="term" value="P:regulation of DNA-templated transcription"/>
    <property type="evidence" value="ECO:0007669"/>
    <property type="project" value="InterPro"/>
</dbReference>